<feature type="compositionally biased region" description="Pro residues" evidence="1">
    <location>
        <begin position="62"/>
        <end position="71"/>
    </location>
</feature>
<reference evidence="3 4" key="1">
    <citation type="submission" date="2020-08" db="EMBL/GenBank/DDBJ databases">
        <title>Genomic Encyclopedia of Type Strains, Phase IV (KMG-IV): sequencing the most valuable type-strain genomes for metagenomic binning, comparative biology and taxonomic classification.</title>
        <authorList>
            <person name="Goeker M."/>
        </authorList>
    </citation>
    <scope>NUCLEOTIDE SEQUENCE [LARGE SCALE GENOMIC DNA]</scope>
    <source>
        <strain evidence="3 4">DSM 11490</strain>
    </source>
</reference>
<gene>
    <name evidence="3" type="ORF">HNR51_005182</name>
</gene>
<comment type="caution">
    <text evidence="3">The sequence shown here is derived from an EMBL/GenBank/DDBJ whole genome shotgun (WGS) entry which is preliminary data.</text>
</comment>
<feature type="compositionally biased region" description="Pro residues" evidence="1">
    <location>
        <begin position="81"/>
        <end position="92"/>
    </location>
</feature>
<feature type="region of interest" description="Disordered" evidence="1">
    <location>
        <begin position="53"/>
        <end position="139"/>
    </location>
</feature>
<evidence type="ECO:0000313" key="4">
    <source>
        <dbReference type="Proteomes" id="UP000543554"/>
    </source>
</evidence>
<feature type="compositionally biased region" description="Pro residues" evidence="1">
    <location>
        <begin position="112"/>
        <end position="123"/>
    </location>
</feature>
<dbReference type="EMBL" id="JACJIB010000013">
    <property type="protein sequence ID" value="MBA8916063.1"/>
    <property type="molecule type" value="Genomic_DNA"/>
</dbReference>
<dbReference type="Proteomes" id="UP000543554">
    <property type="component" value="Unassembled WGS sequence"/>
</dbReference>
<feature type="transmembrane region" description="Helical" evidence="2">
    <location>
        <begin position="30"/>
        <end position="47"/>
    </location>
</feature>
<sequence length="139" mass="15193">MWLSVLREATVAMSAAHSRLLKAFSVLNRWWYITALVVAGLVYVLWFPKPGPSPSQGQYQTGPPPAPPASSNPPTAQLPPRRAPSPSLPPQRPPDRIRVIQPETFPELDGLKPPPPGPPPLATPPFATVRGYRPPLMDR</sequence>
<keyword evidence="2" id="KW-0472">Membrane</keyword>
<accession>A0AA40S7V1</accession>
<proteinExistence type="predicted"/>
<evidence type="ECO:0000256" key="2">
    <source>
        <dbReference type="SAM" id="Phobius"/>
    </source>
</evidence>
<keyword evidence="4" id="KW-1185">Reference proteome</keyword>
<organism evidence="3 4">
    <name type="scientific">Methylorubrum thiocyanatum</name>
    <dbReference type="NCBI Taxonomy" id="47958"/>
    <lineage>
        <taxon>Bacteria</taxon>
        <taxon>Pseudomonadati</taxon>
        <taxon>Pseudomonadota</taxon>
        <taxon>Alphaproteobacteria</taxon>
        <taxon>Hyphomicrobiales</taxon>
        <taxon>Methylobacteriaceae</taxon>
        <taxon>Methylorubrum</taxon>
    </lineage>
</organism>
<keyword evidence="2" id="KW-1133">Transmembrane helix</keyword>
<evidence type="ECO:0000256" key="1">
    <source>
        <dbReference type="SAM" id="MobiDB-lite"/>
    </source>
</evidence>
<keyword evidence="2" id="KW-0812">Transmembrane</keyword>
<name>A0AA40S7V1_9HYPH</name>
<evidence type="ECO:0000313" key="3">
    <source>
        <dbReference type="EMBL" id="MBA8916063.1"/>
    </source>
</evidence>
<dbReference type="AlphaFoldDB" id="A0AA40S7V1"/>
<protein>
    <submittedName>
        <fullName evidence="3">Uncharacterized protein</fullName>
    </submittedName>
</protein>